<reference evidence="3 4" key="1">
    <citation type="journal article" date="2016" name="Sci. Rep.">
        <title>Draft genome sequencing and secretome analysis of fungal phytopathogen Ascochyta rabiei provides insight into the necrotrophic effector repertoire.</title>
        <authorList>
            <person name="Verma S."/>
            <person name="Gazara R.K."/>
            <person name="Nizam S."/>
            <person name="Parween S."/>
            <person name="Chattopadhyay D."/>
            <person name="Verma P.K."/>
        </authorList>
    </citation>
    <scope>NUCLEOTIDE SEQUENCE [LARGE SCALE GENOMIC DNA]</scope>
    <source>
        <strain evidence="3 4">ArDII</strain>
    </source>
</reference>
<gene>
    <name evidence="3" type="ORF">ST47_g8980</name>
</gene>
<accession>A0A162XM20</accession>
<dbReference type="PANTHER" id="PTHR38790:SF4">
    <property type="entry name" value="2EXR DOMAIN-CONTAINING PROTEIN"/>
    <property type="match status" value="1"/>
</dbReference>
<dbReference type="Proteomes" id="UP000076837">
    <property type="component" value="Unassembled WGS sequence"/>
</dbReference>
<feature type="compositionally biased region" description="Polar residues" evidence="1">
    <location>
        <begin position="38"/>
        <end position="49"/>
    </location>
</feature>
<sequence>MTKKLTYSRKDKARPRNNRDTTPDDEDGSHKRRKTDSPSETSSFVSVPTISSTASSIRAKSSAIFKKTSQLFGGPVSIPQDDADVEVTPKSRKSLSGLFDKALQGRGEPRKLKQPVIHGSRDEFIGTMQVRQREGHSTQPSSSYLPTPPSEVQRLRSNGTGSSSNSSALGMRPESTKTSTTYDGSSEAAELCRKRSKSRPQRPPYIPKNYAAEATPHSGRDLFGDRLPQKSTEVQLWAVNQSRSLFLRLPEKVRARVYEYALGGKTITIGYETFRTVESVSGSDRVVPVFRYCCAVYSQRDVNPFKKQLPYINVSYGYTPLNNICRQLYNETATLPYTLNTLAFSTHNTMLNFLFFEQRLSREQRDAITSVTLQDALPMANLLTFMRNLQKVVLTDDMPGNSKGMSGEGRIGGAQPIVSTYEQASRTSASASGYTKRNDTVKEYGAVYIHGMESRKSVTFAAALQQLSEALGGTEELLPERI</sequence>
<dbReference type="AlphaFoldDB" id="A0A162XM20"/>
<feature type="region of interest" description="Disordered" evidence="1">
    <location>
        <begin position="1"/>
        <end position="57"/>
    </location>
</feature>
<organism evidence="3 4">
    <name type="scientific">Didymella rabiei</name>
    <name type="common">Chickpea ascochyta blight fungus</name>
    <name type="synonym">Mycosphaerella rabiei</name>
    <dbReference type="NCBI Taxonomy" id="5454"/>
    <lineage>
        <taxon>Eukaryota</taxon>
        <taxon>Fungi</taxon>
        <taxon>Dikarya</taxon>
        <taxon>Ascomycota</taxon>
        <taxon>Pezizomycotina</taxon>
        <taxon>Dothideomycetes</taxon>
        <taxon>Pleosporomycetidae</taxon>
        <taxon>Pleosporales</taxon>
        <taxon>Pleosporineae</taxon>
        <taxon>Didymellaceae</taxon>
        <taxon>Ascochyta</taxon>
    </lineage>
</organism>
<keyword evidence="4" id="KW-1185">Reference proteome</keyword>
<dbReference type="PANTHER" id="PTHR38790">
    <property type="entry name" value="2EXR DOMAIN-CONTAINING PROTEIN-RELATED"/>
    <property type="match status" value="1"/>
</dbReference>
<evidence type="ECO:0000256" key="1">
    <source>
        <dbReference type="SAM" id="MobiDB-lite"/>
    </source>
</evidence>
<evidence type="ECO:0000259" key="2">
    <source>
        <dbReference type="Pfam" id="PF24864"/>
    </source>
</evidence>
<dbReference type="InterPro" id="IPR056632">
    <property type="entry name" value="DUF7730"/>
</dbReference>
<evidence type="ECO:0000313" key="4">
    <source>
        <dbReference type="Proteomes" id="UP000076837"/>
    </source>
</evidence>
<dbReference type="Pfam" id="PF24864">
    <property type="entry name" value="DUF7730"/>
    <property type="match status" value="1"/>
</dbReference>
<dbReference type="EMBL" id="JYNV01000290">
    <property type="protein sequence ID" value="KZM19617.1"/>
    <property type="molecule type" value="Genomic_DNA"/>
</dbReference>
<protein>
    <recommendedName>
        <fullName evidence="2">DUF7730 domain-containing protein</fullName>
    </recommendedName>
</protein>
<feature type="region of interest" description="Disordered" evidence="1">
    <location>
        <begin position="70"/>
        <end position="225"/>
    </location>
</feature>
<proteinExistence type="predicted"/>
<feature type="compositionally biased region" description="Low complexity" evidence="1">
    <location>
        <begin position="157"/>
        <end position="167"/>
    </location>
</feature>
<dbReference type="OrthoDB" id="5413827at2759"/>
<evidence type="ECO:0000313" key="3">
    <source>
        <dbReference type="EMBL" id="KZM19617.1"/>
    </source>
</evidence>
<feature type="domain" description="DUF7730" evidence="2">
    <location>
        <begin position="240"/>
        <end position="378"/>
    </location>
</feature>
<feature type="compositionally biased region" description="Basic residues" evidence="1">
    <location>
        <begin position="1"/>
        <end position="16"/>
    </location>
</feature>
<comment type="caution">
    <text evidence="3">The sequence shown here is derived from an EMBL/GenBank/DDBJ whole genome shotgun (WGS) entry which is preliminary data.</text>
</comment>
<name>A0A162XM20_DIDRA</name>